<feature type="transmembrane region" description="Helical" evidence="1">
    <location>
        <begin position="20"/>
        <end position="38"/>
    </location>
</feature>
<evidence type="ECO:0000313" key="2">
    <source>
        <dbReference type="EMBL" id="CEK64650.1"/>
    </source>
</evidence>
<proteinExistence type="predicted"/>
<accession>A0A0B6ZAA5</accession>
<organism evidence="2">
    <name type="scientific">Arion vulgaris</name>
    <dbReference type="NCBI Taxonomy" id="1028688"/>
    <lineage>
        <taxon>Eukaryota</taxon>
        <taxon>Metazoa</taxon>
        <taxon>Spiralia</taxon>
        <taxon>Lophotrochozoa</taxon>
        <taxon>Mollusca</taxon>
        <taxon>Gastropoda</taxon>
        <taxon>Heterobranchia</taxon>
        <taxon>Euthyneura</taxon>
        <taxon>Panpulmonata</taxon>
        <taxon>Eupulmonata</taxon>
        <taxon>Stylommatophora</taxon>
        <taxon>Helicina</taxon>
        <taxon>Arionoidea</taxon>
        <taxon>Arionidae</taxon>
        <taxon>Arion</taxon>
    </lineage>
</organism>
<keyword evidence="1" id="KW-0812">Transmembrane</keyword>
<keyword evidence="1" id="KW-1133">Transmembrane helix</keyword>
<reference evidence="2" key="1">
    <citation type="submission" date="2014-12" db="EMBL/GenBank/DDBJ databases">
        <title>Insight into the proteome of Arion vulgaris.</title>
        <authorList>
            <person name="Aradska J."/>
            <person name="Bulat T."/>
            <person name="Smidak R."/>
            <person name="Sarate P."/>
            <person name="Gangsoo J."/>
            <person name="Sialana F."/>
            <person name="Bilban M."/>
            <person name="Lubec G."/>
        </authorList>
    </citation>
    <scope>NUCLEOTIDE SEQUENCE</scope>
    <source>
        <tissue evidence="2">Skin</tissue>
    </source>
</reference>
<keyword evidence="1" id="KW-0472">Membrane</keyword>
<protein>
    <submittedName>
        <fullName evidence="2">Uncharacterized protein</fullName>
    </submittedName>
</protein>
<dbReference type="EMBL" id="HACG01017785">
    <property type="protein sequence ID" value="CEK64650.1"/>
    <property type="molecule type" value="Transcribed_RNA"/>
</dbReference>
<sequence>MSGTVVFQPQQLHLADFTPFVSILLLGPGFVSLVSYPFKSCPQGSRRLIGEFSYV</sequence>
<name>A0A0B6ZAA5_9EUPU</name>
<evidence type="ECO:0000256" key="1">
    <source>
        <dbReference type="SAM" id="Phobius"/>
    </source>
</evidence>
<gene>
    <name evidence="2" type="primary">ORF52434</name>
</gene>
<dbReference type="AlphaFoldDB" id="A0A0B6ZAA5"/>